<name>A0A8H5HRM3_9AGAR</name>
<evidence type="ECO:0000259" key="7">
    <source>
        <dbReference type="Pfam" id="PF00069"/>
    </source>
</evidence>
<evidence type="ECO:0000256" key="1">
    <source>
        <dbReference type="ARBA" id="ARBA00022527"/>
    </source>
</evidence>
<evidence type="ECO:0000256" key="3">
    <source>
        <dbReference type="ARBA" id="ARBA00022741"/>
    </source>
</evidence>
<sequence>MSSSFKRVLTDEAREYLVASSTAPQRQVNHHDDDQTFSSQPLCLCSTPDDLAARLRSVGSRVRKNVAEGYTSAPPSFIKSNSTGTIFRSAHDTLREVYCPPAPNSTPVVSPRKTNKRNRPQNDQGYDSDGGVDEDRDAEKGMFDQDSDEDGIDIILGSEAKKLARPMKALRKPRRAMLATRSLPAGEFTVGDNRFNNDATMKRVEEEEDWSSGNLTVQGNNNFAAVKALTRHTVTDITWLPLRPAEVYLGAEWDKTADIWAFGCLIFELVTSKHFFRYQRNAKFGLDETENMLYQMLLHYPRGRPRCPTAGFSEGSRVLRHKLPTEEEPYLFNWSIKARLDELKVVSDEEATESVNLIEQCLRLDPAHRSTAAELLNDCWFSGVE</sequence>
<dbReference type="InterPro" id="IPR011009">
    <property type="entry name" value="Kinase-like_dom_sf"/>
</dbReference>
<evidence type="ECO:0000256" key="2">
    <source>
        <dbReference type="ARBA" id="ARBA00022679"/>
    </source>
</evidence>
<keyword evidence="2" id="KW-0808">Transferase</keyword>
<dbReference type="InterPro" id="IPR051175">
    <property type="entry name" value="CLK_kinases"/>
</dbReference>
<feature type="region of interest" description="Disordered" evidence="6">
    <location>
        <begin position="19"/>
        <end position="39"/>
    </location>
</feature>
<keyword evidence="9" id="KW-1185">Reference proteome</keyword>
<feature type="domain" description="Protein kinase" evidence="7">
    <location>
        <begin position="246"/>
        <end position="381"/>
    </location>
</feature>
<dbReference type="GO" id="GO:0005524">
    <property type="term" value="F:ATP binding"/>
    <property type="evidence" value="ECO:0007669"/>
    <property type="project" value="UniProtKB-KW"/>
</dbReference>
<dbReference type="GO" id="GO:0004674">
    <property type="term" value="F:protein serine/threonine kinase activity"/>
    <property type="evidence" value="ECO:0007669"/>
    <property type="project" value="UniProtKB-KW"/>
</dbReference>
<dbReference type="GO" id="GO:0043484">
    <property type="term" value="P:regulation of RNA splicing"/>
    <property type="evidence" value="ECO:0007669"/>
    <property type="project" value="TreeGrafter"/>
</dbReference>
<gene>
    <name evidence="8" type="ORF">D9615_000403</name>
</gene>
<keyword evidence="4" id="KW-0418">Kinase</keyword>
<organism evidence="8 9">
    <name type="scientific">Tricholomella constricta</name>
    <dbReference type="NCBI Taxonomy" id="117010"/>
    <lineage>
        <taxon>Eukaryota</taxon>
        <taxon>Fungi</taxon>
        <taxon>Dikarya</taxon>
        <taxon>Basidiomycota</taxon>
        <taxon>Agaricomycotina</taxon>
        <taxon>Agaricomycetes</taxon>
        <taxon>Agaricomycetidae</taxon>
        <taxon>Agaricales</taxon>
        <taxon>Tricholomatineae</taxon>
        <taxon>Lyophyllaceae</taxon>
        <taxon>Tricholomella</taxon>
    </lineage>
</organism>
<keyword evidence="5" id="KW-0067">ATP-binding</keyword>
<dbReference type="PANTHER" id="PTHR45646:SF11">
    <property type="entry name" value="SERINE_THREONINE-PROTEIN KINASE DOA"/>
    <property type="match status" value="1"/>
</dbReference>
<dbReference type="Pfam" id="PF00069">
    <property type="entry name" value="Pkinase"/>
    <property type="match status" value="1"/>
</dbReference>
<dbReference type="EMBL" id="JAACJP010000001">
    <property type="protein sequence ID" value="KAF5388242.1"/>
    <property type="molecule type" value="Genomic_DNA"/>
</dbReference>
<dbReference type="Proteomes" id="UP000565441">
    <property type="component" value="Unassembled WGS sequence"/>
</dbReference>
<accession>A0A8H5HRM3</accession>
<evidence type="ECO:0000313" key="8">
    <source>
        <dbReference type="EMBL" id="KAF5388242.1"/>
    </source>
</evidence>
<dbReference type="PANTHER" id="PTHR45646">
    <property type="entry name" value="SERINE/THREONINE-PROTEIN KINASE DOA-RELATED"/>
    <property type="match status" value="1"/>
</dbReference>
<dbReference type="GO" id="GO:0005634">
    <property type="term" value="C:nucleus"/>
    <property type="evidence" value="ECO:0007669"/>
    <property type="project" value="TreeGrafter"/>
</dbReference>
<protein>
    <recommendedName>
        <fullName evidence="7">Protein kinase domain-containing protein</fullName>
    </recommendedName>
</protein>
<feature type="region of interest" description="Disordered" evidence="6">
    <location>
        <begin position="97"/>
        <end position="151"/>
    </location>
</feature>
<evidence type="ECO:0000313" key="9">
    <source>
        <dbReference type="Proteomes" id="UP000565441"/>
    </source>
</evidence>
<evidence type="ECO:0000256" key="6">
    <source>
        <dbReference type="SAM" id="MobiDB-lite"/>
    </source>
</evidence>
<keyword evidence="1" id="KW-0723">Serine/threonine-protein kinase</keyword>
<keyword evidence="3" id="KW-0547">Nucleotide-binding</keyword>
<evidence type="ECO:0000256" key="5">
    <source>
        <dbReference type="ARBA" id="ARBA00022840"/>
    </source>
</evidence>
<dbReference type="InterPro" id="IPR000719">
    <property type="entry name" value="Prot_kinase_dom"/>
</dbReference>
<dbReference type="Gene3D" id="1.10.510.10">
    <property type="entry name" value="Transferase(Phosphotransferase) domain 1"/>
    <property type="match status" value="1"/>
</dbReference>
<proteinExistence type="predicted"/>
<reference evidence="8 9" key="1">
    <citation type="journal article" date="2020" name="ISME J.">
        <title>Uncovering the hidden diversity of litter-decomposition mechanisms in mushroom-forming fungi.</title>
        <authorList>
            <person name="Floudas D."/>
            <person name="Bentzer J."/>
            <person name="Ahren D."/>
            <person name="Johansson T."/>
            <person name="Persson P."/>
            <person name="Tunlid A."/>
        </authorList>
    </citation>
    <scope>NUCLEOTIDE SEQUENCE [LARGE SCALE GENOMIC DNA]</scope>
    <source>
        <strain evidence="8 9">CBS 661.87</strain>
    </source>
</reference>
<evidence type="ECO:0000256" key="4">
    <source>
        <dbReference type="ARBA" id="ARBA00022777"/>
    </source>
</evidence>
<dbReference type="OrthoDB" id="4072855at2759"/>
<dbReference type="AlphaFoldDB" id="A0A8H5HRM3"/>
<comment type="caution">
    <text evidence="8">The sequence shown here is derived from an EMBL/GenBank/DDBJ whole genome shotgun (WGS) entry which is preliminary data.</text>
</comment>
<dbReference type="SUPFAM" id="SSF56112">
    <property type="entry name" value="Protein kinase-like (PK-like)"/>
    <property type="match status" value="1"/>
</dbReference>